<feature type="active site" evidence="8">
    <location>
        <position position="368"/>
    </location>
</feature>
<feature type="active site" evidence="8">
    <location>
        <position position="345"/>
    </location>
</feature>
<dbReference type="InterPro" id="IPR008958">
    <property type="entry name" value="Transglutaminase_C"/>
</dbReference>
<dbReference type="EC" id="2.3.2.13" evidence="7"/>
<dbReference type="Pfam" id="PF00868">
    <property type="entry name" value="Transglut_N"/>
    <property type="match status" value="1"/>
</dbReference>
<keyword evidence="6" id="KW-0012">Acyltransferase</keyword>
<dbReference type="PIRSF" id="PIRSF000459">
    <property type="entry name" value="TGM_EBP42"/>
    <property type="match status" value="1"/>
</dbReference>
<evidence type="ECO:0000256" key="8">
    <source>
        <dbReference type="PIRSR" id="PIRSR000459-1"/>
    </source>
</evidence>
<proteinExistence type="inferred from homology"/>
<dbReference type="InterPro" id="IPR038765">
    <property type="entry name" value="Papain-like_cys_pep_sf"/>
</dbReference>
<sequence length="690" mass="77872">MDVTRQTTHITGCGSCTLKCLNFEVHKNHKDHETQGLSKKLLVVRRGKPFKLTLIFENVWNPDSVSLVLEVCLEGLPQRVPVLSCDQLSDPLSGPWSAKIYPGDILSRSVTIYMCSPVTAPVAQYDLTVLTETRQNRSSYKVKPFVLLFNPWLKADPVYMQLDVDKEEYIKNDHGVVYMGTNLNVITRPWSFGQYEAGVLEACLKLLQVSPHHLSNKYKDYRRRRDPVYVSRVLCAMVNCNDDLGIIKGKWQGSWKDGVRPTDWSGSAEILHSWVSSNCSPVSYGQCWVFASVLCTVMRVLGIPSRVVTIYNAAHDTDATLEIEEFYTSKGEKLNMSNDSIWNFHVWVECWMRRPDLGAEFDGWQVVDPTPQERSNGMFVCGPCPVAAIQQKRFDVQYDAAFIYASVDAEVIRVIVHDRLQVERMVDTESVGKLIYTKKVGSDNPENLTQAYKGKKRDKQAATVRGTSRRGRPSLEVSLKIDGMVSVGESIHVSVTITNHSSSPRILMEHVNAQMKEYNKGPKQCFWKTSRKVHMQPHQVLTLQDQISPSEYESALAGDNTVNLAVVIKDVWTEERVLATQEFNISSPQIIIEIEGENRIQMNRKHKAHVSFINIFTKALSPVLLTVTGSGLLEEKQEASMLHLMPGKKIKKNLYIMASSPGTKLLVATVLHSHYYIVAKSFYKVSVIPA</sequence>
<dbReference type="Proteomes" id="UP000265040">
    <property type="component" value="Chromosome 7"/>
</dbReference>
<evidence type="ECO:0000259" key="9">
    <source>
        <dbReference type="SMART" id="SM00460"/>
    </source>
</evidence>
<evidence type="ECO:0000256" key="6">
    <source>
        <dbReference type="ARBA" id="ARBA00023315"/>
    </source>
</evidence>
<evidence type="ECO:0000256" key="1">
    <source>
        <dbReference type="ARBA" id="ARBA00001913"/>
    </source>
</evidence>
<evidence type="ECO:0000256" key="5">
    <source>
        <dbReference type="ARBA" id="ARBA00022837"/>
    </source>
</evidence>
<dbReference type="GO" id="GO:0046872">
    <property type="term" value="F:metal ion binding"/>
    <property type="evidence" value="ECO:0007669"/>
    <property type="project" value="UniProtKB-KW"/>
</dbReference>
<dbReference type="AlphaFoldDB" id="A0A3Q1HB50"/>
<evidence type="ECO:0000313" key="10">
    <source>
        <dbReference type="Ensembl" id="ENSATEP00000004590.1"/>
    </source>
</evidence>
<dbReference type="InterPro" id="IPR014756">
    <property type="entry name" value="Ig_E-set"/>
</dbReference>
<comment type="cofactor">
    <cofactor evidence="1">
        <name>Ca(2+)</name>
        <dbReference type="ChEBI" id="CHEBI:29108"/>
    </cofactor>
</comment>
<reference evidence="10" key="2">
    <citation type="submission" date="2025-08" db="UniProtKB">
        <authorList>
            <consortium name="Ensembl"/>
        </authorList>
    </citation>
    <scope>IDENTIFICATION</scope>
</reference>
<name>A0A3Q1HB50_ANATE</name>
<protein>
    <recommendedName>
        <fullName evidence="7">protein-glutamine gamma-glutamyltransferase</fullName>
        <ecNumber evidence="7">2.3.2.13</ecNumber>
    </recommendedName>
</protein>
<feature type="domain" description="Transglutaminase-like" evidence="9">
    <location>
        <begin position="279"/>
        <end position="371"/>
    </location>
</feature>
<evidence type="ECO:0000256" key="2">
    <source>
        <dbReference type="ARBA" id="ARBA00005968"/>
    </source>
</evidence>
<dbReference type="SUPFAM" id="SSF49309">
    <property type="entry name" value="Transglutaminase, two C-terminal domains"/>
    <property type="match status" value="2"/>
</dbReference>
<dbReference type="InterPro" id="IPR023608">
    <property type="entry name" value="Transglutaminase_animal"/>
</dbReference>
<dbReference type="SUPFAM" id="SSF81296">
    <property type="entry name" value="E set domains"/>
    <property type="match status" value="1"/>
</dbReference>
<evidence type="ECO:0000256" key="7">
    <source>
        <dbReference type="ARBA" id="ARBA00024222"/>
    </source>
</evidence>
<organism evidence="10 11">
    <name type="scientific">Anabas testudineus</name>
    <name type="common">Climbing perch</name>
    <name type="synonym">Anthias testudineus</name>
    <dbReference type="NCBI Taxonomy" id="64144"/>
    <lineage>
        <taxon>Eukaryota</taxon>
        <taxon>Metazoa</taxon>
        <taxon>Chordata</taxon>
        <taxon>Craniata</taxon>
        <taxon>Vertebrata</taxon>
        <taxon>Euteleostomi</taxon>
        <taxon>Actinopterygii</taxon>
        <taxon>Neopterygii</taxon>
        <taxon>Teleostei</taxon>
        <taxon>Neoteleostei</taxon>
        <taxon>Acanthomorphata</taxon>
        <taxon>Anabantaria</taxon>
        <taxon>Anabantiformes</taxon>
        <taxon>Anabantoidei</taxon>
        <taxon>Anabantidae</taxon>
        <taxon>Anabas</taxon>
    </lineage>
</organism>
<dbReference type="InParanoid" id="A0A3Q1HB50"/>
<dbReference type="Pfam" id="PF01841">
    <property type="entry name" value="Transglut_core"/>
    <property type="match status" value="1"/>
</dbReference>
<keyword evidence="4" id="KW-0479">Metal-binding</keyword>
<evidence type="ECO:0000313" key="11">
    <source>
        <dbReference type="Proteomes" id="UP000265040"/>
    </source>
</evidence>
<dbReference type="GO" id="GO:0003810">
    <property type="term" value="F:protein-glutamine gamma-glutamyltransferase activity"/>
    <property type="evidence" value="ECO:0007669"/>
    <property type="project" value="UniProtKB-EC"/>
</dbReference>
<dbReference type="RefSeq" id="XP_026222730.1">
    <property type="nucleotide sequence ID" value="XM_026366945.1"/>
</dbReference>
<feature type="active site" evidence="8">
    <location>
        <position position="287"/>
    </location>
</feature>
<dbReference type="InterPro" id="IPR036238">
    <property type="entry name" value="Transglutaminase_C_sf"/>
</dbReference>
<keyword evidence="3" id="KW-0808">Transferase</keyword>
<dbReference type="Ensembl" id="ENSATET00000004639.3">
    <property type="protein sequence ID" value="ENSATEP00000004590.1"/>
    <property type="gene ID" value="ENSATEG00000003225.3"/>
</dbReference>
<dbReference type="InterPro" id="IPR013783">
    <property type="entry name" value="Ig-like_fold"/>
</dbReference>
<reference evidence="10" key="3">
    <citation type="submission" date="2025-09" db="UniProtKB">
        <authorList>
            <consortium name="Ensembl"/>
        </authorList>
    </citation>
    <scope>IDENTIFICATION</scope>
</reference>
<accession>A0A3Q1HB50</accession>
<dbReference type="InterPro" id="IPR002931">
    <property type="entry name" value="Transglutaminase-like"/>
</dbReference>
<dbReference type="PANTHER" id="PTHR11590">
    <property type="entry name" value="PROTEIN-GLUTAMINE GAMMA-GLUTAMYLTRANSFERASE"/>
    <property type="match status" value="1"/>
</dbReference>
<dbReference type="SMART" id="SM00460">
    <property type="entry name" value="TGc"/>
    <property type="match status" value="1"/>
</dbReference>
<evidence type="ECO:0000256" key="3">
    <source>
        <dbReference type="ARBA" id="ARBA00022679"/>
    </source>
</evidence>
<dbReference type="Gene3D" id="3.90.260.10">
    <property type="entry name" value="Transglutaminase-like"/>
    <property type="match status" value="1"/>
</dbReference>
<dbReference type="STRING" id="64144.ENSATEP00000004590"/>
<dbReference type="PANTHER" id="PTHR11590:SF80">
    <property type="entry name" value="TRANSGLUTAMINASE 5,-LIKE"/>
    <property type="match status" value="1"/>
</dbReference>
<evidence type="ECO:0000256" key="4">
    <source>
        <dbReference type="ARBA" id="ARBA00022723"/>
    </source>
</evidence>
<dbReference type="InterPro" id="IPR050779">
    <property type="entry name" value="Transglutaminase"/>
</dbReference>
<keyword evidence="11" id="KW-1185">Reference proteome</keyword>
<dbReference type="GeneTree" id="ENSGT01050000244866"/>
<keyword evidence="5" id="KW-0106">Calcium</keyword>
<dbReference type="FunFam" id="3.90.260.10:FF:000001">
    <property type="entry name" value="Protein-glutamine gamma-glutamyltransferase 2"/>
    <property type="match status" value="1"/>
</dbReference>
<reference evidence="10" key="1">
    <citation type="submission" date="2021-04" db="EMBL/GenBank/DDBJ databases">
        <authorList>
            <consortium name="Wellcome Sanger Institute Data Sharing"/>
        </authorList>
    </citation>
    <scope>NUCLEOTIDE SEQUENCE [LARGE SCALE GENOMIC DNA]</scope>
</reference>
<dbReference type="GO" id="GO:0005739">
    <property type="term" value="C:mitochondrion"/>
    <property type="evidence" value="ECO:0007669"/>
    <property type="project" value="TreeGrafter"/>
</dbReference>
<dbReference type="SUPFAM" id="SSF54001">
    <property type="entry name" value="Cysteine proteinases"/>
    <property type="match status" value="1"/>
</dbReference>
<dbReference type="OrthoDB" id="437511at2759"/>
<dbReference type="Pfam" id="PF00927">
    <property type="entry name" value="Transglut_C"/>
    <property type="match status" value="1"/>
</dbReference>
<dbReference type="GeneID" id="113166793"/>
<dbReference type="OMA" id="HICSPVQ"/>
<comment type="similarity">
    <text evidence="2">Belongs to the transglutaminase superfamily. Transglutaminase family.</text>
</comment>
<dbReference type="InterPro" id="IPR001102">
    <property type="entry name" value="Transglutaminase_N"/>
</dbReference>
<dbReference type="GO" id="GO:0007399">
    <property type="term" value="P:nervous system development"/>
    <property type="evidence" value="ECO:0007669"/>
    <property type="project" value="UniProtKB-ARBA"/>
</dbReference>
<dbReference type="InterPro" id="IPR036985">
    <property type="entry name" value="Transglutaminase-like_sf"/>
</dbReference>
<dbReference type="Gene3D" id="2.60.40.10">
    <property type="entry name" value="Immunoglobulins"/>
    <property type="match status" value="3"/>
</dbReference>